<name>A0A3D9SJR9_9ACTN</name>
<dbReference type="SUPFAM" id="SSF63829">
    <property type="entry name" value="Calcium-dependent phosphotriesterase"/>
    <property type="match status" value="1"/>
</dbReference>
<keyword evidence="1" id="KW-0812">Transmembrane</keyword>
<dbReference type="OrthoDB" id="9801244at2"/>
<dbReference type="AlphaFoldDB" id="A0A3D9SJR9"/>
<keyword evidence="1" id="KW-0472">Membrane</keyword>
<sequence>MRIRPLSVPPVLLAAPLALGFALAGPAAAAPGVEPTPPESAIGDVGSHIISVVADARITDASGLAMGGTGDVLFTHQDAARSTDVYGLDGRGQTRFTVSLPTGLNEDWEDISTVRLADGGRHVYVGDLGDGFLARRQTGRTPRTRFRLVRFTEPNAQSTGAVPATGVQVHELAYSDGMRGRNAETLLVQPGAGHVFVADKTEKAGLKARLWLAKAPLATDRVNPLRPVVDSLPVQGASGGAFSPTGDRIVIRNADTAYLWWIRNGNVAKSLTDPPIEIPLPRQRQGEGVTFTADGSALVINSEGSRQPIWQVPLPGRANSDIAEPATPVGEAGQANANTTLALGIFGGGVATAAGVVLFHLWRRT</sequence>
<protein>
    <recommendedName>
        <fullName evidence="5">WD40 repeat domain-containing protein</fullName>
    </recommendedName>
</protein>
<keyword evidence="4" id="KW-1185">Reference proteome</keyword>
<feature type="transmembrane region" description="Helical" evidence="1">
    <location>
        <begin position="341"/>
        <end position="362"/>
    </location>
</feature>
<gene>
    <name evidence="3" type="ORF">DFJ69_1587</name>
</gene>
<accession>A0A3D9SJR9</accession>
<evidence type="ECO:0000313" key="4">
    <source>
        <dbReference type="Proteomes" id="UP000256661"/>
    </source>
</evidence>
<feature type="signal peptide" evidence="2">
    <location>
        <begin position="1"/>
        <end position="29"/>
    </location>
</feature>
<dbReference type="EMBL" id="QTTT01000001">
    <property type="protein sequence ID" value="REE96162.1"/>
    <property type="molecule type" value="Genomic_DNA"/>
</dbReference>
<feature type="chain" id="PRO_5017746312" description="WD40 repeat domain-containing protein" evidence="2">
    <location>
        <begin position="30"/>
        <end position="365"/>
    </location>
</feature>
<comment type="caution">
    <text evidence="3">The sequence shown here is derived from an EMBL/GenBank/DDBJ whole genome shotgun (WGS) entry which is preliminary data.</text>
</comment>
<evidence type="ECO:0000256" key="1">
    <source>
        <dbReference type="SAM" id="Phobius"/>
    </source>
</evidence>
<dbReference type="Proteomes" id="UP000256661">
    <property type="component" value="Unassembled WGS sequence"/>
</dbReference>
<dbReference type="RefSeq" id="WP_116021849.1">
    <property type="nucleotide sequence ID" value="NZ_QTTT01000001.1"/>
</dbReference>
<evidence type="ECO:0000256" key="2">
    <source>
        <dbReference type="SAM" id="SignalP"/>
    </source>
</evidence>
<reference evidence="3 4" key="1">
    <citation type="submission" date="2018-08" db="EMBL/GenBank/DDBJ databases">
        <title>Sequencing the genomes of 1000 actinobacteria strains.</title>
        <authorList>
            <person name="Klenk H.-P."/>
        </authorList>
    </citation>
    <scope>NUCLEOTIDE SEQUENCE [LARGE SCALE GENOMIC DNA]</scope>
    <source>
        <strain evidence="3 4">DSM 43927</strain>
    </source>
</reference>
<proteinExistence type="predicted"/>
<organism evidence="3 4">
    <name type="scientific">Thermomonospora umbrina</name>
    <dbReference type="NCBI Taxonomy" id="111806"/>
    <lineage>
        <taxon>Bacteria</taxon>
        <taxon>Bacillati</taxon>
        <taxon>Actinomycetota</taxon>
        <taxon>Actinomycetes</taxon>
        <taxon>Streptosporangiales</taxon>
        <taxon>Thermomonosporaceae</taxon>
        <taxon>Thermomonospora</taxon>
    </lineage>
</organism>
<keyword evidence="2" id="KW-0732">Signal</keyword>
<evidence type="ECO:0000313" key="3">
    <source>
        <dbReference type="EMBL" id="REE96162.1"/>
    </source>
</evidence>
<keyword evidence="1" id="KW-1133">Transmembrane helix</keyword>
<evidence type="ECO:0008006" key="5">
    <source>
        <dbReference type="Google" id="ProtNLM"/>
    </source>
</evidence>